<sequence>MKKLSLISFALILFISACKKDKAVITAELSNEEAIEIASSALASSNDGFASVATDLSLNAQLVYDLKLACGATKTFSATHKNNANAAVTYNFTYGYNYTVNCNTNNLIDNVSGSATATGSFDGPKLSATHTGNATFRVTGLAPTSLIYILDANYTRSGKFTSKTGNRASGTTAVDLAVSNYSVNKVTKAITSGTGTLKITGTTDAGATFTFNAAITFTNDGNATVTINGSATYIVNLTTGTVTKK</sequence>
<feature type="signal peptide" evidence="1">
    <location>
        <begin position="1"/>
        <end position="19"/>
    </location>
</feature>
<evidence type="ECO:0000313" key="2">
    <source>
        <dbReference type="EMBL" id="MBE9662715.1"/>
    </source>
</evidence>
<evidence type="ECO:0000313" key="3">
    <source>
        <dbReference type="Proteomes" id="UP000622475"/>
    </source>
</evidence>
<dbReference type="RefSeq" id="WP_194111930.1">
    <property type="nucleotide sequence ID" value="NZ_JADFFL010000004.1"/>
</dbReference>
<feature type="chain" id="PRO_5037781146" description="Lipoprotein" evidence="1">
    <location>
        <begin position="20"/>
        <end position="245"/>
    </location>
</feature>
<proteinExistence type="predicted"/>
<dbReference type="AlphaFoldDB" id="A0A929L261"/>
<protein>
    <recommendedName>
        <fullName evidence="4">Lipoprotein</fullName>
    </recommendedName>
</protein>
<reference evidence="2" key="1">
    <citation type="submission" date="2020-10" db="EMBL/GenBank/DDBJ databases">
        <title>Mucilaginibacter mali sp. nov., isolated from rhizosphere soil of apple orchard.</title>
        <authorList>
            <person name="Lee J.-S."/>
            <person name="Kim H.S."/>
            <person name="Kim J.-S."/>
        </authorList>
    </citation>
    <scope>NUCLEOTIDE SEQUENCE</scope>
    <source>
        <strain evidence="2">KCTC 22746</strain>
    </source>
</reference>
<dbReference type="Proteomes" id="UP000622475">
    <property type="component" value="Unassembled WGS sequence"/>
</dbReference>
<keyword evidence="1" id="KW-0732">Signal</keyword>
<comment type="caution">
    <text evidence="2">The sequence shown here is derived from an EMBL/GenBank/DDBJ whole genome shotgun (WGS) entry which is preliminary data.</text>
</comment>
<evidence type="ECO:0008006" key="4">
    <source>
        <dbReference type="Google" id="ProtNLM"/>
    </source>
</evidence>
<keyword evidence="3" id="KW-1185">Reference proteome</keyword>
<evidence type="ECO:0000256" key="1">
    <source>
        <dbReference type="SAM" id="SignalP"/>
    </source>
</evidence>
<dbReference type="PROSITE" id="PS51257">
    <property type="entry name" value="PROKAR_LIPOPROTEIN"/>
    <property type="match status" value="1"/>
</dbReference>
<organism evidence="2 3">
    <name type="scientific">Mucilaginibacter myungsuensis</name>
    <dbReference type="NCBI Taxonomy" id="649104"/>
    <lineage>
        <taxon>Bacteria</taxon>
        <taxon>Pseudomonadati</taxon>
        <taxon>Bacteroidota</taxon>
        <taxon>Sphingobacteriia</taxon>
        <taxon>Sphingobacteriales</taxon>
        <taxon>Sphingobacteriaceae</taxon>
        <taxon>Mucilaginibacter</taxon>
    </lineage>
</organism>
<accession>A0A929L261</accession>
<gene>
    <name evidence="2" type="ORF">IRJ16_12550</name>
</gene>
<dbReference type="EMBL" id="JADFFL010000004">
    <property type="protein sequence ID" value="MBE9662715.1"/>
    <property type="molecule type" value="Genomic_DNA"/>
</dbReference>
<name>A0A929L261_9SPHI</name>